<dbReference type="AlphaFoldDB" id="A0A1I8B2L9"/>
<dbReference type="Proteomes" id="UP000095281">
    <property type="component" value="Unplaced"/>
</dbReference>
<proteinExistence type="predicted"/>
<name>A0A1I8B2L9_MELHA</name>
<protein>
    <submittedName>
        <fullName evidence="2">Calreticulin</fullName>
    </submittedName>
</protein>
<evidence type="ECO:0000313" key="1">
    <source>
        <dbReference type="Proteomes" id="UP000095281"/>
    </source>
</evidence>
<dbReference type="WBParaSite" id="MhA1_Contig123.frz3.gene110">
    <property type="protein sequence ID" value="MhA1_Contig123.frz3.gene110"/>
    <property type="gene ID" value="MhA1_Contig123.frz3.gene110"/>
</dbReference>
<keyword evidence="1" id="KW-1185">Reference proteome</keyword>
<sequence>MWFYKDRINDEQPELKKYVDETLLDNDWKDENEDEGQFVKNEKKDR</sequence>
<evidence type="ECO:0000313" key="2">
    <source>
        <dbReference type="WBParaSite" id="MhA1_Contig123.frz3.gene110"/>
    </source>
</evidence>
<accession>A0A1I8B2L9</accession>
<reference evidence="2" key="1">
    <citation type="submission" date="2016-11" db="UniProtKB">
        <authorList>
            <consortium name="WormBaseParasite"/>
        </authorList>
    </citation>
    <scope>IDENTIFICATION</scope>
</reference>
<organism evidence="1 2">
    <name type="scientific">Meloidogyne hapla</name>
    <name type="common">Root-knot nematode worm</name>
    <dbReference type="NCBI Taxonomy" id="6305"/>
    <lineage>
        <taxon>Eukaryota</taxon>
        <taxon>Metazoa</taxon>
        <taxon>Ecdysozoa</taxon>
        <taxon>Nematoda</taxon>
        <taxon>Chromadorea</taxon>
        <taxon>Rhabditida</taxon>
        <taxon>Tylenchina</taxon>
        <taxon>Tylenchomorpha</taxon>
        <taxon>Tylenchoidea</taxon>
        <taxon>Meloidogynidae</taxon>
        <taxon>Meloidogyninae</taxon>
        <taxon>Meloidogyne</taxon>
    </lineage>
</organism>